<dbReference type="PANTHER" id="PTHR30055:SF226">
    <property type="entry name" value="HTH-TYPE TRANSCRIPTIONAL REGULATOR PKSA"/>
    <property type="match status" value="1"/>
</dbReference>
<evidence type="ECO:0000259" key="3">
    <source>
        <dbReference type="PROSITE" id="PS50977"/>
    </source>
</evidence>
<dbReference type="AlphaFoldDB" id="A0A545SLR0"/>
<evidence type="ECO:0000256" key="2">
    <source>
        <dbReference type="PROSITE-ProRule" id="PRU00335"/>
    </source>
</evidence>
<dbReference type="Proteomes" id="UP000315816">
    <property type="component" value="Unassembled WGS sequence"/>
</dbReference>
<accession>A0A545SLR0</accession>
<reference evidence="4 5" key="1">
    <citation type="submission" date="2019-06" db="EMBL/GenBank/DDBJ databases">
        <title>A novel species of marine bacteria.</title>
        <authorList>
            <person name="Wang Y."/>
        </authorList>
    </citation>
    <scope>NUCLEOTIDE SEQUENCE [LARGE SCALE GENOMIC DNA]</scope>
    <source>
        <strain evidence="4 5">MA1-10</strain>
    </source>
</reference>
<gene>
    <name evidence="4" type="ORF">FIL88_15875</name>
</gene>
<organism evidence="4 5">
    <name type="scientific">Aliiroseovarius halocynthiae</name>
    <dbReference type="NCBI Taxonomy" id="985055"/>
    <lineage>
        <taxon>Bacteria</taxon>
        <taxon>Pseudomonadati</taxon>
        <taxon>Pseudomonadota</taxon>
        <taxon>Alphaproteobacteria</taxon>
        <taxon>Rhodobacterales</taxon>
        <taxon>Paracoccaceae</taxon>
        <taxon>Aliiroseovarius</taxon>
    </lineage>
</organism>
<dbReference type="InterPro" id="IPR050109">
    <property type="entry name" value="HTH-type_TetR-like_transc_reg"/>
</dbReference>
<dbReference type="GO" id="GO:0003700">
    <property type="term" value="F:DNA-binding transcription factor activity"/>
    <property type="evidence" value="ECO:0007669"/>
    <property type="project" value="TreeGrafter"/>
</dbReference>
<keyword evidence="5" id="KW-1185">Reference proteome</keyword>
<comment type="caution">
    <text evidence="4">The sequence shown here is derived from an EMBL/GenBank/DDBJ whole genome shotgun (WGS) entry which is preliminary data.</text>
</comment>
<evidence type="ECO:0000313" key="5">
    <source>
        <dbReference type="Proteomes" id="UP000315816"/>
    </source>
</evidence>
<dbReference type="Pfam" id="PF00440">
    <property type="entry name" value="TetR_N"/>
    <property type="match status" value="1"/>
</dbReference>
<proteinExistence type="predicted"/>
<evidence type="ECO:0000256" key="1">
    <source>
        <dbReference type="ARBA" id="ARBA00023125"/>
    </source>
</evidence>
<feature type="DNA-binding region" description="H-T-H motif" evidence="2">
    <location>
        <begin position="54"/>
        <end position="73"/>
    </location>
</feature>
<dbReference type="InterPro" id="IPR009057">
    <property type="entry name" value="Homeodomain-like_sf"/>
</dbReference>
<dbReference type="SUPFAM" id="SSF46689">
    <property type="entry name" value="Homeodomain-like"/>
    <property type="match status" value="1"/>
</dbReference>
<protein>
    <submittedName>
        <fullName evidence="4">TetR/AcrR family transcriptional regulator</fullName>
    </submittedName>
</protein>
<dbReference type="GO" id="GO:0000976">
    <property type="term" value="F:transcription cis-regulatory region binding"/>
    <property type="evidence" value="ECO:0007669"/>
    <property type="project" value="TreeGrafter"/>
</dbReference>
<dbReference type="PROSITE" id="PS50977">
    <property type="entry name" value="HTH_TETR_2"/>
    <property type="match status" value="1"/>
</dbReference>
<dbReference type="PANTHER" id="PTHR30055">
    <property type="entry name" value="HTH-TYPE TRANSCRIPTIONAL REGULATOR RUTR"/>
    <property type="match status" value="1"/>
</dbReference>
<keyword evidence="1 2" id="KW-0238">DNA-binding</keyword>
<evidence type="ECO:0000313" key="4">
    <source>
        <dbReference type="EMBL" id="TQV65776.1"/>
    </source>
</evidence>
<dbReference type="EMBL" id="VICH01000016">
    <property type="protein sequence ID" value="TQV65776.1"/>
    <property type="molecule type" value="Genomic_DNA"/>
</dbReference>
<dbReference type="OrthoDB" id="9814200at2"/>
<feature type="domain" description="HTH tetR-type" evidence="3">
    <location>
        <begin position="31"/>
        <end position="91"/>
    </location>
</feature>
<name>A0A545SLR0_9RHOB</name>
<dbReference type="Gene3D" id="1.10.357.10">
    <property type="entry name" value="Tetracycline Repressor, domain 2"/>
    <property type="match status" value="1"/>
</dbReference>
<dbReference type="InterPro" id="IPR001647">
    <property type="entry name" value="HTH_TetR"/>
</dbReference>
<sequence>MRLCALAESQNDLMKNPQLTPRKEAQQARSRKKVEKILSVTRALLTAGPAHQITTIGIAERAGISVGSLYQFFPNKEAIFYELFRQWLSETVKTLDRVKDSLPDDATKEDCVDAFLTALSDPKLNSLENWKLRMAMGLTPELAKLEEQHIHEVTIRIFELQKRFGNPPPDKMMADLMVLQNEITVRCLFSLAFLEKSPNHDVLFDLCKKLMMLIYDYPSWSGLGSADS</sequence>